<dbReference type="InterPro" id="IPR041373">
    <property type="entry name" value="RT_RNaseH"/>
</dbReference>
<dbReference type="InterPro" id="IPR043502">
    <property type="entry name" value="DNA/RNA_pol_sf"/>
</dbReference>
<evidence type="ECO:0000259" key="8">
    <source>
        <dbReference type="Pfam" id="PF13456"/>
    </source>
</evidence>
<evidence type="ECO:0000256" key="5">
    <source>
        <dbReference type="ARBA" id="ARBA00022801"/>
    </source>
</evidence>
<dbReference type="PANTHER" id="PTHR48475:SF1">
    <property type="entry name" value="RNASE H TYPE-1 DOMAIN-CONTAINING PROTEIN"/>
    <property type="match status" value="1"/>
</dbReference>
<dbReference type="InterPro" id="IPR002156">
    <property type="entry name" value="RNaseH_domain"/>
</dbReference>
<keyword evidence="5" id="KW-0378">Hydrolase</keyword>
<dbReference type="GeneID" id="140016464"/>
<feature type="domain" description="Reverse transcriptase RNase H-like" evidence="9">
    <location>
        <begin position="44"/>
        <end position="125"/>
    </location>
</feature>
<keyword evidence="1" id="KW-0808">Transferase</keyword>
<evidence type="ECO:0000256" key="1">
    <source>
        <dbReference type="ARBA" id="ARBA00022679"/>
    </source>
</evidence>
<dbReference type="PANTHER" id="PTHR48475">
    <property type="entry name" value="RIBONUCLEASE H"/>
    <property type="match status" value="1"/>
</dbReference>
<protein>
    <recommendedName>
        <fullName evidence="12">RNase H type-1 domain-containing protein</fullName>
    </recommendedName>
</protein>
<dbReference type="RefSeq" id="XP_071926088.1">
    <property type="nucleotide sequence ID" value="XM_072069987.1"/>
</dbReference>
<feature type="domain" description="RNase H type-1" evidence="8">
    <location>
        <begin position="184"/>
        <end position="285"/>
    </location>
</feature>
<dbReference type="SUPFAM" id="SSF53098">
    <property type="entry name" value="Ribonuclease H-like"/>
    <property type="match status" value="1"/>
</dbReference>
<evidence type="ECO:0000256" key="6">
    <source>
        <dbReference type="ARBA" id="ARBA00022918"/>
    </source>
</evidence>
<feature type="region of interest" description="Disordered" evidence="7">
    <location>
        <begin position="26"/>
        <end position="46"/>
    </location>
</feature>
<dbReference type="InterPro" id="IPR036397">
    <property type="entry name" value="RNaseH_sf"/>
</dbReference>
<dbReference type="Pfam" id="PF17917">
    <property type="entry name" value="RT_RNaseH"/>
    <property type="match status" value="1"/>
</dbReference>
<keyword evidence="2" id="KW-0548">Nucleotidyltransferase</keyword>
<evidence type="ECO:0000259" key="9">
    <source>
        <dbReference type="Pfam" id="PF17917"/>
    </source>
</evidence>
<dbReference type="Pfam" id="PF13456">
    <property type="entry name" value="RVT_3"/>
    <property type="match status" value="1"/>
</dbReference>
<evidence type="ECO:0000256" key="2">
    <source>
        <dbReference type="ARBA" id="ARBA00022695"/>
    </source>
</evidence>
<dbReference type="Proteomes" id="UP001652660">
    <property type="component" value="Chromosome 11c"/>
</dbReference>
<dbReference type="InterPro" id="IPR012337">
    <property type="entry name" value="RNaseH-like_sf"/>
</dbReference>
<dbReference type="CDD" id="cd09279">
    <property type="entry name" value="RNase_HI_like"/>
    <property type="match status" value="1"/>
</dbReference>
<keyword evidence="4" id="KW-0255">Endonuclease</keyword>
<evidence type="ECO:0000313" key="10">
    <source>
        <dbReference type="Proteomes" id="UP001652660"/>
    </source>
</evidence>
<evidence type="ECO:0000256" key="7">
    <source>
        <dbReference type="SAM" id="MobiDB-lite"/>
    </source>
</evidence>
<proteinExistence type="predicted"/>
<keyword evidence="6" id="KW-0695">RNA-directed DNA polymerase</keyword>
<evidence type="ECO:0000256" key="3">
    <source>
        <dbReference type="ARBA" id="ARBA00022722"/>
    </source>
</evidence>
<reference evidence="11" key="1">
    <citation type="submission" date="2025-08" db="UniProtKB">
        <authorList>
            <consortium name="RefSeq"/>
        </authorList>
    </citation>
    <scope>IDENTIFICATION</scope>
    <source>
        <tissue evidence="11">Leaves</tissue>
    </source>
</reference>
<keyword evidence="3" id="KW-0540">Nuclease</keyword>
<organism evidence="10 11">
    <name type="scientific">Coffea arabica</name>
    <name type="common">Arabian coffee</name>
    <dbReference type="NCBI Taxonomy" id="13443"/>
    <lineage>
        <taxon>Eukaryota</taxon>
        <taxon>Viridiplantae</taxon>
        <taxon>Streptophyta</taxon>
        <taxon>Embryophyta</taxon>
        <taxon>Tracheophyta</taxon>
        <taxon>Spermatophyta</taxon>
        <taxon>Magnoliopsida</taxon>
        <taxon>eudicotyledons</taxon>
        <taxon>Gunneridae</taxon>
        <taxon>Pentapetalae</taxon>
        <taxon>asterids</taxon>
        <taxon>lamiids</taxon>
        <taxon>Gentianales</taxon>
        <taxon>Rubiaceae</taxon>
        <taxon>Ixoroideae</taxon>
        <taxon>Gardenieae complex</taxon>
        <taxon>Bertiereae - Coffeeae clade</taxon>
        <taxon>Coffeeae</taxon>
        <taxon>Coffea</taxon>
    </lineage>
</organism>
<evidence type="ECO:0000313" key="11">
    <source>
        <dbReference type="RefSeq" id="XP_071926088.1"/>
    </source>
</evidence>
<evidence type="ECO:0000256" key="4">
    <source>
        <dbReference type="ARBA" id="ARBA00022759"/>
    </source>
</evidence>
<sequence length="285" mass="33199">MEIEIIFEEQGQESIASCHHITISNPEEEEEDADDAPTEFEQGENDEGKENALYYLSRMMPSNELNYSLVEKLCLAFIFAIQMLKYYFQAHTVRLISKYNPIKYVMAKPVLSDRLARWCLQFQQFEIIYIPAKAVKGQILTDFLADHPIPVEWELTDELPDEEMFIVESLWSMYFDRAAYRDGAGAGIIFYTFEAAILSYSFTLTCRCSNNVAEYQTLILGLETAVDMKQLHLRVYGDSKLVINQLLCIYDVKKPELIPYYKYVRQLMGYLDNITIEHISKKFNQ</sequence>
<dbReference type="SUPFAM" id="SSF56672">
    <property type="entry name" value="DNA/RNA polymerases"/>
    <property type="match status" value="1"/>
</dbReference>
<evidence type="ECO:0008006" key="12">
    <source>
        <dbReference type="Google" id="ProtNLM"/>
    </source>
</evidence>
<keyword evidence="10" id="KW-1185">Reference proteome</keyword>
<name>A0ABM4W2T1_COFAR</name>
<gene>
    <name evidence="11" type="primary">LOC140016464</name>
</gene>
<dbReference type="Gene3D" id="3.30.420.10">
    <property type="entry name" value="Ribonuclease H-like superfamily/Ribonuclease H"/>
    <property type="match status" value="1"/>
</dbReference>
<accession>A0ABM4W2T1</accession>